<keyword evidence="2" id="KW-1003">Cell membrane</keyword>
<comment type="caution">
    <text evidence="8">The sequence shown here is derived from an EMBL/GenBank/DDBJ whole genome shotgun (WGS) entry which is preliminary data.</text>
</comment>
<dbReference type="Pfam" id="PF00361">
    <property type="entry name" value="Proton_antipo_M"/>
    <property type="match status" value="1"/>
</dbReference>
<feature type="domain" description="NADH:quinone oxidoreductase/Mrp antiporter transmembrane" evidence="7">
    <location>
        <begin position="144"/>
        <end position="422"/>
    </location>
</feature>
<evidence type="ECO:0000256" key="5">
    <source>
        <dbReference type="ARBA" id="ARBA00023136"/>
    </source>
</evidence>
<name>A0A133U6K8_9EURY</name>
<feature type="transmembrane region" description="Helical" evidence="6">
    <location>
        <begin position="289"/>
        <end position="311"/>
    </location>
</feature>
<keyword evidence="4 6" id="KW-1133">Transmembrane helix</keyword>
<comment type="subcellular location">
    <subcellularLocation>
        <location evidence="1">Cell membrane</location>
        <topology evidence="1">Multi-pass membrane protein</topology>
    </subcellularLocation>
</comment>
<dbReference type="InterPro" id="IPR050586">
    <property type="entry name" value="CPA3_Na-H_Antiporter_D"/>
</dbReference>
<protein>
    <recommendedName>
        <fullName evidence="7">NADH:quinone oxidoreductase/Mrp antiporter transmembrane domain-containing protein</fullName>
    </recommendedName>
</protein>
<dbReference type="Proteomes" id="UP000070184">
    <property type="component" value="Unassembled WGS sequence"/>
</dbReference>
<dbReference type="EMBL" id="LHXK01000021">
    <property type="protein sequence ID" value="KXA89823.1"/>
    <property type="molecule type" value="Genomic_DNA"/>
</dbReference>
<reference evidence="8 9" key="1">
    <citation type="journal article" date="2016" name="Sci. Rep.">
        <title>Metabolic traits of an uncultured archaeal lineage -MSBL1- from brine pools of the Red Sea.</title>
        <authorList>
            <person name="Mwirichia R."/>
            <person name="Alam I."/>
            <person name="Rashid M."/>
            <person name="Vinu M."/>
            <person name="Ba-Alawi W."/>
            <person name="Anthony Kamau A."/>
            <person name="Kamanda Ngugi D."/>
            <person name="Goker M."/>
            <person name="Klenk H.P."/>
            <person name="Bajic V."/>
            <person name="Stingl U."/>
        </authorList>
    </citation>
    <scope>NUCLEOTIDE SEQUENCE [LARGE SCALE GENOMIC DNA]</scope>
    <source>
        <strain evidence="8">SCGC-AAA259B11</strain>
    </source>
</reference>
<dbReference type="PATRIC" id="fig|1698260.3.peg.369"/>
<organism evidence="8 9">
    <name type="scientific">candidate division MSBL1 archaeon SCGC-AAA259B11</name>
    <dbReference type="NCBI Taxonomy" id="1698260"/>
    <lineage>
        <taxon>Archaea</taxon>
        <taxon>Methanobacteriati</taxon>
        <taxon>Methanobacteriota</taxon>
        <taxon>candidate division MSBL1</taxon>
    </lineage>
</organism>
<feature type="transmembrane region" description="Helical" evidence="6">
    <location>
        <begin position="6"/>
        <end position="26"/>
    </location>
</feature>
<evidence type="ECO:0000256" key="6">
    <source>
        <dbReference type="SAM" id="Phobius"/>
    </source>
</evidence>
<feature type="transmembrane region" description="Helical" evidence="6">
    <location>
        <begin position="260"/>
        <end position="283"/>
    </location>
</feature>
<evidence type="ECO:0000256" key="1">
    <source>
        <dbReference type="ARBA" id="ARBA00004651"/>
    </source>
</evidence>
<keyword evidence="5 6" id="KW-0472">Membrane</keyword>
<keyword evidence="9" id="KW-1185">Reference proteome</keyword>
<evidence type="ECO:0000313" key="8">
    <source>
        <dbReference type="EMBL" id="KXA89823.1"/>
    </source>
</evidence>
<evidence type="ECO:0000256" key="2">
    <source>
        <dbReference type="ARBA" id="ARBA00022475"/>
    </source>
</evidence>
<evidence type="ECO:0000256" key="3">
    <source>
        <dbReference type="ARBA" id="ARBA00022692"/>
    </source>
</evidence>
<feature type="transmembrane region" description="Helical" evidence="6">
    <location>
        <begin position="428"/>
        <end position="451"/>
    </location>
</feature>
<feature type="transmembrane region" description="Helical" evidence="6">
    <location>
        <begin position="182"/>
        <end position="205"/>
    </location>
</feature>
<evidence type="ECO:0000313" key="9">
    <source>
        <dbReference type="Proteomes" id="UP000070184"/>
    </source>
</evidence>
<dbReference type="PANTHER" id="PTHR42703:SF1">
    <property type="entry name" value="NA(+)_H(+) ANTIPORTER SUBUNIT D1"/>
    <property type="match status" value="1"/>
</dbReference>
<dbReference type="PANTHER" id="PTHR42703">
    <property type="entry name" value="NADH DEHYDROGENASE"/>
    <property type="match status" value="1"/>
</dbReference>
<dbReference type="InterPro" id="IPR003918">
    <property type="entry name" value="NADH_UbQ_OxRdtase"/>
</dbReference>
<sequence length="510" mass="55234">MIQFTFPILLISTLIPLVLCLPLSLLGDRLRGRTIAVISFILLAIPLATYLVIILKFGLGVGTIDPAYFAHPFVGSFSMLFDSLSAPFALGIAIITPFVALYSHPYMRHRIEEMREEGLSVPSLGTFYALYTMFAAAMLGTVLSTNLLEFYIFLELTLIPSFLLIAIYGYGERVKIAYMYLLWTHIGALVFLFGILYLGISVGTFDILNMQSLTINQALGAGLPMFILVAIVVGLLFKMATFGVHIWLPYAHAEAPTPISALLSPNLIGISGYALVRIGGFLFPIQFKAISIYLMGLAFLTAIYGGLMALAQDDFKRMLAYSSISQMGWLLLGISTLTADGITGSMLLYLTHAFGKSVLFMTAGVIIVRFNGLRSISKMGGLISKVPKVAGLSLIGFMFLVGIPPTLGLWSKILIIIGIFNIPGAMNPIGFLVLVIVLILAAGVTAVYSFVTLKRVFLGDLADGIGEPSKEGWSIMTGIMAIIAGIGVAFFFYPNIIINPLKELLSTILV</sequence>
<dbReference type="GO" id="GO:0005886">
    <property type="term" value="C:plasma membrane"/>
    <property type="evidence" value="ECO:0007669"/>
    <property type="project" value="UniProtKB-SubCell"/>
</dbReference>
<proteinExistence type="predicted"/>
<dbReference type="InterPro" id="IPR001750">
    <property type="entry name" value="ND/Mrp_TM"/>
</dbReference>
<feature type="transmembrane region" description="Helical" evidence="6">
    <location>
        <begin position="84"/>
        <end position="103"/>
    </location>
</feature>
<accession>A0A133U6K8</accession>
<feature type="transmembrane region" description="Helical" evidence="6">
    <location>
        <begin position="38"/>
        <end position="64"/>
    </location>
</feature>
<dbReference type="PRINTS" id="PR01437">
    <property type="entry name" value="NUOXDRDTASE4"/>
</dbReference>
<keyword evidence="3 6" id="KW-0812">Transmembrane</keyword>
<feature type="transmembrane region" description="Helical" evidence="6">
    <location>
        <begin position="150"/>
        <end position="170"/>
    </location>
</feature>
<feature type="transmembrane region" description="Helical" evidence="6">
    <location>
        <begin position="472"/>
        <end position="493"/>
    </location>
</feature>
<dbReference type="AlphaFoldDB" id="A0A133U6K8"/>
<feature type="transmembrane region" description="Helical" evidence="6">
    <location>
        <begin position="389"/>
        <end position="422"/>
    </location>
</feature>
<dbReference type="GO" id="GO:0008137">
    <property type="term" value="F:NADH dehydrogenase (ubiquinone) activity"/>
    <property type="evidence" value="ECO:0007669"/>
    <property type="project" value="InterPro"/>
</dbReference>
<dbReference type="GO" id="GO:0042773">
    <property type="term" value="P:ATP synthesis coupled electron transport"/>
    <property type="evidence" value="ECO:0007669"/>
    <property type="project" value="InterPro"/>
</dbReference>
<evidence type="ECO:0000259" key="7">
    <source>
        <dbReference type="Pfam" id="PF00361"/>
    </source>
</evidence>
<feature type="transmembrane region" description="Helical" evidence="6">
    <location>
        <begin position="124"/>
        <end position="144"/>
    </location>
</feature>
<feature type="transmembrane region" description="Helical" evidence="6">
    <location>
        <begin position="225"/>
        <end position="248"/>
    </location>
</feature>
<evidence type="ECO:0000256" key="4">
    <source>
        <dbReference type="ARBA" id="ARBA00022989"/>
    </source>
</evidence>
<gene>
    <name evidence="8" type="ORF">AKJ61_02025</name>
</gene>